<organism evidence="2 3">
    <name type="scientific">Microbacterium lacus</name>
    <dbReference type="NCBI Taxonomy" id="415217"/>
    <lineage>
        <taxon>Bacteria</taxon>
        <taxon>Bacillati</taxon>
        <taxon>Actinomycetota</taxon>
        <taxon>Actinomycetes</taxon>
        <taxon>Micrococcales</taxon>
        <taxon>Microbacteriaceae</taxon>
        <taxon>Microbacterium</taxon>
    </lineage>
</organism>
<accession>A0ABP4T845</accession>
<keyword evidence="3" id="KW-1185">Reference proteome</keyword>
<reference evidence="3" key="1">
    <citation type="journal article" date="2019" name="Int. J. Syst. Evol. Microbiol.">
        <title>The Global Catalogue of Microorganisms (GCM) 10K type strain sequencing project: providing services to taxonomists for standard genome sequencing and annotation.</title>
        <authorList>
            <consortium name="The Broad Institute Genomics Platform"/>
            <consortium name="The Broad Institute Genome Sequencing Center for Infectious Disease"/>
            <person name="Wu L."/>
            <person name="Ma J."/>
        </authorList>
    </citation>
    <scope>NUCLEOTIDE SEQUENCE [LARGE SCALE GENOMIC DNA]</scope>
    <source>
        <strain evidence="3">JCM 15575</strain>
    </source>
</reference>
<proteinExistence type="predicted"/>
<keyword evidence="1" id="KW-0472">Membrane</keyword>
<protein>
    <submittedName>
        <fullName evidence="2">Uncharacterized protein</fullName>
    </submittedName>
</protein>
<dbReference type="RefSeq" id="WP_344055646.1">
    <property type="nucleotide sequence ID" value="NZ_BAAAPK010000001.1"/>
</dbReference>
<evidence type="ECO:0000313" key="2">
    <source>
        <dbReference type="EMBL" id="GAA1683819.1"/>
    </source>
</evidence>
<feature type="transmembrane region" description="Helical" evidence="1">
    <location>
        <begin position="15"/>
        <end position="37"/>
    </location>
</feature>
<comment type="caution">
    <text evidence="2">The sequence shown here is derived from an EMBL/GenBank/DDBJ whole genome shotgun (WGS) entry which is preliminary data.</text>
</comment>
<dbReference type="EMBL" id="BAAAPK010000001">
    <property type="protein sequence ID" value="GAA1683819.1"/>
    <property type="molecule type" value="Genomic_DNA"/>
</dbReference>
<evidence type="ECO:0000256" key="1">
    <source>
        <dbReference type="SAM" id="Phobius"/>
    </source>
</evidence>
<keyword evidence="1" id="KW-1133">Transmembrane helix</keyword>
<dbReference type="Proteomes" id="UP001500596">
    <property type="component" value="Unassembled WGS sequence"/>
</dbReference>
<gene>
    <name evidence="2" type="ORF">GCM10009807_29550</name>
</gene>
<name>A0ABP4T845_9MICO</name>
<keyword evidence="1" id="KW-0812">Transmembrane</keyword>
<sequence>MANRRSLMGDMRNAWWQNVFGIIGLVAVLALSVRLIFSLIGGRSGLRIPAAHGRVAPMATRP</sequence>
<evidence type="ECO:0000313" key="3">
    <source>
        <dbReference type="Proteomes" id="UP001500596"/>
    </source>
</evidence>